<feature type="compositionally biased region" description="Basic residues" evidence="1">
    <location>
        <begin position="1"/>
        <end position="17"/>
    </location>
</feature>
<evidence type="ECO:0000313" key="3">
    <source>
        <dbReference type="Proteomes" id="UP000054560"/>
    </source>
</evidence>
<proteinExistence type="predicted"/>
<reference evidence="2 3" key="1">
    <citation type="submission" date="2011-02" db="EMBL/GenBank/DDBJ databases">
        <title>The Genome Sequence of Sphaeroforma arctica JP610.</title>
        <authorList>
            <consortium name="The Broad Institute Genome Sequencing Platform"/>
            <person name="Russ C."/>
            <person name="Cuomo C."/>
            <person name="Young S.K."/>
            <person name="Zeng Q."/>
            <person name="Gargeya S."/>
            <person name="Alvarado L."/>
            <person name="Berlin A."/>
            <person name="Chapman S.B."/>
            <person name="Chen Z."/>
            <person name="Freedman E."/>
            <person name="Gellesch M."/>
            <person name="Goldberg J."/>
            <person name="Griggs A."/>
            <person name="Gujja S."/>
            <person name="Heilman E."/>
            <person name="Heiman D."/>
            <person name="Howarth C."/>
            <person name="Mehta T."/>
            <person name="Neiman D."/>
            <person name="Pearson M."/>
            <person name="Roberts A."/>
            <person name="Saif S."/>
            <person name="Shea T."/>
            <person name="Shenoy N."/>
            <person name="Sisk P."/>
            <person name="Stolte C."/>
            <person name="Sykes S."/>
            <person name="White J."/>
            <person name="Yandava C."/>
            <person name="Burger G."/>
            <person name="Gray M.W."/>
            <person name="Holland P.W.H."/>
            <person name="King N."/>
            <person name="Lang F.B.F."/>
            <person name="Roger A.J."/>
            <person name="Ruiz-Trillo I."/>
            <person name="Haas B."/>
            <person name="Nusbaum C."/>
            <person name="Birren B."/>
        </authorList>
    </citation>
    <scope>NUCLEOTIDE SEQUENCE [LARGE SCALE GENOMIC DNA]</scope>
    <source>
        <strain evidence="2 3">JP610</strain>
    </source>
</reference>
<dbReference type="RefSeq" id="XP_014154099.1">
    <property type="nucleotide sequence ID" value="XM_014298624.1"/>
</dbReference>
<dbReference type="GeneID" id="25907944"/>
<name>A0A0L0FTR3_9EUKA</name>
<dbReference type="Proteomes" id="UP000054560">
    <property type="component" value="Unassembled WGS sequence"/>
</dbReference>
<keyword evidence="3" id="KW-1185">Reference proteome</keyword>
<evidence type="ECO:0000256" key="1">
    <source>
        <dbReference type="SAM" id="MobiDB-lite"/>
    </source>
</evidence>
<accession>A0A0L0FTR3</accession>
<gene>
    <name evidence="2" type="ORF">SARC_07440</name>
</gene>
<sequence>MKHRQYQCPVLKRKRASERKEGGHGKGGKGLGRSLPQGQGGVAIRAPSVAAAQPVGTGVNGGAVIQQPIMPQTSVYTSGPAMAYGDPGMAGTVLPVATLATASVD</sequence>
<feature type="region of interest" description="Disordered" evidence="1">
    <location>
        <begin position="1"/>
        <end position="40"/>
    </location>
</feature>
<dbReference type="EMBL" id="KQ242186">
    <property type="protein sequence ID" value="KNC80197.1"/>
    <property type="molecule type" value="Genomic_DNA"/>
</dbReference>
<dbReference type="AlphaFoldDB" id="A0A0L0FTR3"/>
<organism evidence="2 3">
    <name type="scientific">Sphaeroforma arctica JP610</name>
    <dbReference type="NCBI Taxonomy" id="667725"/>
    <lineage>
        <taxon>Eukaryota</taxon>
        <taxon>Ichthyosporea</taxon>
        <taxon>Ichthyophonida</taxon>
        <taxon>Sphaeroforma</taxon>
    </lineage>
</organism>
<evidence type="ECO:0000313" key="2">
    <source>
        <dbReference type="EMBL" id="KNC80197.1"/>
    </source>
</evidence>
<protein>
    <submittedName>
        <fullName evidence="2">Uncharacterized protein</fullName>
    </submittedName>
</protein>